<evidence type="ECO:0000313" key="2">
    <source>
        <dbReference type="EMBL" id="KAE9399804.1"/>
    </source>
</evidence>
<proteinExistence type="predicted"/>
<protein>
    <recommendedName>
        <fullName evidence="4">F-box domain-containing protein</fullName>
    </recommendedName>
</protein>
<dbReference type="OrthoDB" id="3365698at2759"/>
<keyword evidence="1" id="KW-0175">Coiled coil</keyword>
<keyword evidence="3" id="KW-1185">Reference proteome</keyword>
<evidence type="ECO:0008006" key="4">
    <source>
        <dbReference type="Google" id="ProtNLM"/>
    </source>
</evidence>
<gene>
    <name evidence="2" type="ORF">BT96DRAFT_881805</name>
</gene>
<name>A0A6A4HRY5_9AGAR</name>
<reference evidence="2" key="1">
    <citation type="journal article" date="2019" name="Environ. Microbiol.">
        <title>Fungal ecological strategies reflected in gene transcription - a case study of two litter decomposers.</title>
        <authorList>
            <person name="Barbi F."/>
            <person name="Kohler A."/>
            <person name="Barry K."/>
            <person name="Baskaran P."/>
            <person name="Daum C."/>
            <person name="Fauchery L."/>
            <person name="Ihrmark K."/>
            <person name="Kuo A."/>
            <person name="LaButti K."/>
            <person name="Lipzen A."/>
            <person name="Morin E."/>
            <person name="Grigoriev I.V."/>
            <person name="Henrissat B."/>
            <person name="Lindahl B."/>
            <person name="Martin F."/>
        </authorList>
    </citation>
    <scope>NUCLEOTIDE SEQUENCE</scope>
    <source>
        <strain evidence="2">JB14</strain>
    </source>
</reference>
<feature type="non-terminal residue" evidence="2">
    <location>
        <position position="120"/>
    </location>
</feature>
<accession>A0A6A4HRY5</accession>
<organism evidence="2 3">
    <name type="scientific">Gymnopus androsaceus JB14</name>
    <dbReference type="NCBI Taxonomy" id="1447944"/>
    <lineage>
        <taxon>Eukaryota</taxon>
        <taxon>Fungi</taxon>
        <taxon>Dikarya</taxon>
        <taxon>Basidiomycota</taxon>
        <taxon>Agaricomycotina</taxon>
        <taxon>Agaricomycetes</taxon>
        <taxon>Agaricomycetidae</taxon>
        <taxon>Agaricales</taxon>
        <taxon>Marasmiineae</taxon>
        <taxon>Omphalotaceae</taxon>
        <taxon>Gymnopus</taxon>
    </lineage>
</organism>
<evidence type="ECO:0000256" key="1">
    <source>
        <dbReference type="SAM" id="Coils"/>
    </source>
</evidence>
<sequence>MARYISHPRIEDPIWLEPDDTSFLRARISEAEMQVESLESQISELTHRRDAKLVEIASLRNILAPVRRIPLEILSEIFSLSCIPDHGVWRDNFNLSRKMYIICGVCVAWREATHGTPRLW</sequence>
<evidence type="ECO:0000313" key="3">
    <source>
        <dbReference type="Proteomes" id="UP000799118"/>
    </source>
</evidence>
<dbReference type="AlphaFoldDB" id="A0A6A4HRY5"/>
<dbReference type="EMBL" id="ML769464">
    <property type="protein sequence ID" value="KAE9399804.1"/>
    <property type="molecule type" value="Genomic_DNA"/>
</dbReference>
<feature type="coiled-coil region" evidence="1">
    <location>
        <begin position="21"/>
        <end position="55"/>
    </location>
</feature>
<dbReference type="Proteomes" id="UP000799118">
    <property type="component" value="Unassembled WGS sequence"/>
</dbReference>